<evidence type="ECO:0000313" key="2">
    <source>
        <dbReference type="Proteomes" id="UP000054742"/>
    </source>
</evidence>
<dbReference type="PATRIC" id="fig|29422.6.peg.971"/>
<organism evidence="1 2">
    <name type="scientific">Legionella brunensis</name>
    <dbReference type="NCBI Taxonomy" id="29422"/>
    <lineage>
        <taxon>Bacteria</taxon>
        <taxon>Pseudomonadati</taxon>
        <taxon>Pseudomonadota</taxon>
        <taxon>Gammaproteobacteria</taxon>
        <taxon>Legionellales</taxon>
        <taxon>Legionellaceae</taxon>
        <taxon>Legionella</taxon>
    </lineage>
</organism>
<dbReference type="EMBL" id="LNXV01000007">
    <property type="protein sequence ID" value="KTC85129.1"/>
    <property type="molecule type" value="Genomic_DNA"/>
</dbReference>
<dbReference type="RefSeq" id="WP_058441023.1">
    <property type="nucleotide sequence ID" value="NZ_CAAAHU010000009.1"/>
</dbReference>
<evidence type="ECO:0000313" key="1">
    <source>
        <dbReference type="EMBL" id="KTC85129.1"/>
    </source>
</evidence>
<dbReference type="AlphaFoldDB" id="A0A0W0SPI4"/>
<dbReference type="OrthoDB" id="5635939at2"/>
<dbReference type="STRING" id="29422.Lbru_0925"/>
<proteinExistence type="predicted"/>
<gene>
    <name evidence="1" type="ORF">Lbru_0925</name>
</gene>
<protein>
    <submittedName>
        <fullName evidence="1">Putative FlgJ-like protein</fullName>
    </submittedName>
</protein>
<comment type="caution">
    <text evidence="1">The sequence shown here is derived from an EMBL/GenBank/DDBJ whole genome shotgun (WGS) entry which is preliminary data.</text>
</comment>
<accession>A0A0W0SPI4</accession>
<sequence length="171" mass="20404">MENSYIKISPHPRFLELLFTFKSESFRVFGDVLGLHEIDHVAVTRINSDGELLAFSSTPALEFNLFKNNLWLFDKSYHPEWFYHCTQSEWQALYIPERYDELYYIKQIKHQYPLGFALSKKIDDTYFIYSLASSRDCDATRESFISHFDDFYRIGEYCSSRLTHLFQSENL</sequence>
<name>A0A0W0SPI4_9GAMM</name>
<dbReference type="Proteomes" id="UP000054742">
    <property type="component" value="Unassembled WGS sequence"/>
</dbReference>
<keyword evidence="2" id="KW-1185">Reference proteome</keyword>
<reference evidence="1 2" key="1">
    <citation type="submission" date="2015-11" db="EMBL/GenBank/DDBJ databases">
        <title>Genomic analysis of 38 Legionella species identifies large and diverse effector repertoires.</title>
        <authorList>
            <person name="Burstein D."/>
            <person name="Amaro F."/>
            <person name="Zusman T."/>
            <person name="Lifshitz Z."/>
            <person name="Cohen O."/>
            <person name="Gilbert J.A."/>
            <person name="Pupko T."/>
            <person name="Shuman H.A."/>
            <person name="Segal G."/>
        </authorList>
    </citation>
    <scope>NUCLEOTIDE SEQUENCE [LARGE SCALE GENOMIC DNA]</scope>
    <source>
        <strain evidence="1 2">ATCC 43878</strain>
    </source>
</reference>